<evidence type="ECO:0000313" key="3">
    <source>
        <dbReference type="Proteomes" id="UP000232638"/>
    </source>
</evidence>
<name>A0A2K8U6J5_9GAMM</name>
<dbReference type="RefSeq" id="WP_100918989.1">
    <property type="nucleotide sequence ID" value="NZ_CP020370.1"/>
</dbReference>
<dbReference type="GO" id="GO:0006508">
    <property type="term" value="P:proteolysis"/>
    <property type="evidence" value="ECO:0007669"/>
    <property type="project" value="UniProtKB-KW"/>
</dbReference>
<dbReference type="PANTHER" id="PTHR30399">
    <property type="entry name" value="UNCHARACTERIZED PROTEIN YGJP"/>
    <property type="match status" value="1"/>
</dbReference>
<dbReference type="Pfam" id="PF01863">
    <property type="entry name" value="YgjP-like"/>
    <property type="match status" value="1"/>
</dbReference>
<dbReference type="CDD" id="cd07344">
    <property type="entry name" value="M48_yhfN_like"/>
    <property type="match status" value="1"/>
</dbReference>
<evidence type="ECO:0000313" key="2">
    <source>
        <dbReference type="EMBL" id="AUB81212.1"/>
    </source>
</evidence>
<gene>
    <name evidence="2" type="ORF">THSYN_09780</name>
</gene>
<protein>
    <submittedName>
        <fullName evidence="2">Zinc metalloprotease</fullName>
    </submittedName>
</protein>
<sequence>MDLTYRTLFSKRKTLSISVERDCSVVVHAPDGTDPERIRRAVESKRLWLYEKTRHPQKTQTRTHPPGTELVSGESLLYLGRHYLIEIVEREGFAIEFRNRFIIPRARAAGRTEVFREWLQARARGLILPRVRKQAQALGVAYEEAKITDGHYRWGSCTPGGNLNFNWRLIKAPLFVIDYVIAHELAHLIEPNHTPRFWSIVRIAVVQMDKAKGWLKENGQLLEQDL</sequence>
<keyword evidence="2" id="KW-0482">Metalloprotease</keyword>
<dbReference type="InterPro" id="IPR053136">
    <property type="entry name" value="UTP_pyrophosphatase-like"/>
</dbReference>
<evidence type="ECO:0000259" key="1">
    <source>
        <dbReference type="Pfam" id="PF01863"/>
    </source>
</evidence>
<dbReference type="InterPro" id="IPR002725">
    <property type="entry name" value="YgjP-like_metallopeptidase"/>
</dbReference>
<dbReference type="AlphaFoldDB" id="A0A2K8U6J5"/>
<dbReference type="Proteomes" id="UP000232638">
    <property type="component" value="Chromosome"/>
</dbReference>
<dbReference type="KEGG" id="tsy:THSYN_09780"/>
<feature type="domain" description="YgjP-like metallopeptidase" evidence="1">
    <location>
        <begin position="13"/>
        <end position="218"/>
    </location>
</feature>
<accession>A0A2K8U6J5</accession>
<keyword evidence="2" id="KW-0645">Protease</keyword>
<dbReference type="EMBL" id="CP020370">
    <property type="protein sequence ID" value="AUB81212.1"/>
    <property type="molecule type" value="Genomic_DNA"/>
</dbReference>
<dbReference type="GO" id="GO:0008237">
    <property type="term" value="F:metallopeptidase activity"/>
    <property type="evidence" value="ECO:0007669"/>
    <property type="project" value="UniProtKB-KW"/>
</dbReference>
<dbReference type="Gene3D" id="3.30.2010.10">
    <property type="entry name" value="Metalloproteases ('zincins'), catalytic domain"/>
    <property type="match status" value="1"/>
</dbReference>
<proteinExistence type="predicted"/>
<dbReference type="OrthoDB" id="9811177at2"/>
<organism evidence="2 3">
    <name type="scientific">Candidatus Thiodictyon syntrophicum</name>
    <dbReference type="NCBI Taxonomy" id="1166950"/>
    <lineage>
        <taxon>Bacteria</taxon>
        <taxon>Pseudomonadati</taxon>
        <taxon>Pseudomonadota</taxon>
        <taxon>Gammaproteobacteria</taxon>
        <taxon>Chromatiales</taxon>
        <taxon>Chromatiaceae</taxon>
        <taxon>Thiodictyon</taxon>
    </lineage>
</organism>
<keyword evidence="3" id="KW-1185">Reference proteome</keyword>
<dbReference type="PANTHER" id="PTHR30399:SF1">
    <property type="entry name" value="UTP PYROPHOSPHATASE"/>
    <property type="match status" value="1"/>
</dbReference>
<keyword evidence="2" id="KW-0378">Hydrolase</keyword>
<reference evidence="2 3" key="1">
    <citation type="submission" date="2017-03" db="EMBL/GenBank/DDBJ databases">
        <title>Complete genome sequence of Candidatus 'Thiodictyon syntrophicum' sp. nov. strain Cad16T, a photolithoautotroph purple sulfur bacterium isolated from an alpine meromictic lake.</title>
        <authorList>
            <person name="Luedin S.M."/>
            <person name="Pothier J.F."/>
            <person name="Danza F."/>
            <person name="Storelli N."/>
            <person name="Wittwer M."/>
            <person name="Tonolla M."/>
        </authorList>
    </citation>
    <scope>NUCLEOTIDE SEQUENCE [LARGE SCALE GENOMIC DNA]</scope>
    <source>
        <strain evidence="2 3">Cad16T</strain>
    </source>
</reference>